<proteinExistence type="predicted"/>
<reference evidence="1" key="1">
    <citation type="submission" date="2020-05" db="EMBL/GenBank/DDBJ databases">
        <authorList>
            <person name="Chiriac C."/>
            <person name="Salcher M."/>
            <person name="Ghai R."/>
            <person name="Kavagutti S V."/>
        </authorList>
    </citation>
    <scope>NUCLEOTIDE SEQUENCE</scope>
</reference>
<accession>A0A6J6CCY8</accession>
<dbReference type="AlphaFoldDB" id="A0A6J6CCY8"/>
<protein>
    <submittedName>
        <fullName evidence="1">Unannotated protein</fullName>
    </submittedName>
</protein>
<organism evidence="1">
    <name type="scientific">freshwater metagenome</name>
    <dbReference type="NCBI Taxonomy" id="449393"/>
    <lineage>
        <taxon>unclassified sequences</taxon>
        <taxon>metagenomes</taxon>
        <taxon>ecological metagenomes</taxon>
    </lineage>
</organism>
<dbReference type="EMBL" id="CAEZSP010000064">
    <property type="protein sequence ID" value="CAB4549094.1"/>
    <property type="molecule type" value="Genomic_DNA"/>
</dbReference>
<evidence type="ECO:0000313" key="1">
    <source>
        <dbReference type="EMBL" id="CAB4549094.1"/>
    </source>
</evidence>
<gene>
    <name evidence="1" type="ORF">UFOPK1440_01005</name>
</gene>
<sequence length="76" mass="8402">MFSAVRQVSIEETRWPKCFSDWQNTNREAGLIVVNSTCGSGRSVEPQNLDAILVCKMNSFWMAVEIAGSIANFTGT</sequence>
<name>A0A6J6CCY8_9ZZZZ</name>